<dbReference type="AlphaFoldDB" id="A0A3N0EIZ7"/>
<feature type="transmembrane region" description="Helical" evidence="5">
    <location>
        <begin position="18"/>
        <end position="36"/>
    </location>
</feature>
<dbReference type="Pfam" id="PF07291">
    <property type="entry name" value="MauE"/>
    <property type="match status" value="1"/>
</dbReference>
<feature type="transmembrane region" description="Helical" evidence="5">
    <location>
        <begin position="85"/>
        <end position="108"/>
    </location>
</feature>
<proteinExistence type="predicted"/>
<comment type="subcellular location">
    <subcellularLocation>
        <location evidence="1">Membrane</location>
        <topology evidence="1">Multi-pass membrane protein</topology>
    </subcellularLocation>
</comment>
<sequence length="165" mass="18531">MKPILTALPNFFRRHKGIVIEVICFLFILLFVYAAVSKLTDVQKFTVQIGQSPLLTNIAGFTAWFIPIMEILIALLLAWPRSRLYGLYGAFALMVMFTAYIIAILSFSEHIPCSCGGVLEKLGWTEHLVFNIVFIALAAIGILLLTPPRYQREDLTPLGEQGFTH</sequence>
<dbReference type="Proteomes" id="UP000267469">
    <property type="component" value="Unassembled WGS sequence"/>
</dbReference>
<name>A0A3N0EIZ7_SINP1</name>
<evidence type="ECO:0000256" key="5">
    <source>
        <dbReference type="SAM" id="Phobius"/>
    </source>
</evidence>
<gene>
    <name evidence="7" type="ORF">ED312_10100</name>
</gene>
<keyword evidence="2 5" id="KW-0812">Transmembrane</keyword>
<evidence type="ECO:0000256" key="3">
    <source>
        <dbReference type="ARBA" id="ARBA00022989"/>
    </source>
</evidence>
<dbReference type="InterPro" id="IPR009908">
    <property type="entry name" value="Methylamine_util_MauE"/>
</dbReference>
<evidence type="ECO:0000313" key="7">
    <source>
        <dbReference type="EMBL" id="RNL87744.1"/>
    </source>
</evidence>
<feature type="transmembrane region" description="Helical" evidence="5">
    <location>
        <begin position="128"/>
        <end position="146"/>
    </location>
</feature>
<comment type="caution">
    <text evidence="7">The sequence shown here is derived from an EMBL/GenBank/DDBJ whole genome shotgun (WGS) entry which is preliminary data.</text>
</comment>
<reference evidence="7 8" key="1">
    <citation type="submission" date="2018-10" db="EMBL/GenBank/DDBJ databases">
        <title>Sinomicrobium pectinilyticum sp. nov., a pectinase-producing bacterium isolated from alkaline and saline soil, and emended description of the genus Sinomicrobium.</title>
        <authorList>
            <person name="Cheng B."/>
            <person name="Li C."/>
            <person name="Lai Q."/>
            <person name="Du M."/>
            <person name="Shao Z."/>
            <person name="Xu P."/>
            <person name="Yang C."/>
        </authorList>
    </citation>
    <scope>NUCLEOTIDE SEQUENCE [LARGE SCALE GENOMIC DNA]</scope>
    <source>
        <strain evidence="7 8">5DNS001</strain>
    </source>
</reference>
<keyword evidence="8" id="KW-1185">Reference proteome</keyword>
<evidence type="ECO:0000256" key="1">
    <source>
        <dbReference type="ARBA" id="ARBA00004141"/>
    </source>
</evidence>
<dbReference type="GO" id="GO:0030416">
    <property type="term" value="P:methylamine metabolic process"/>
    <property type="evidence" value="ECO:0007669"/>
    <property type="project" value="InterPro"/>
</dbReference>
<dbReference type="OrthoDB" id="673785at2"/>
<organism evidence="7 8">
    <name type="scientific">Sinomicrobium pectinilyticum</name>
    <dbReference type="NCBI Taxonomy" id="1084421"/>
    <lineage>
        <taxon>Bacteria</taxon>
        <taxon>Pseudomonadati</taxon>
        <taxon>Bacteroidota</taxon>
        <taxon>Flavobacteriia</taxon>
        <taxon>Flavobacteriales</taxon>
        <taxon>Flavobacteriaceae</taxon>
        <taxon>Sinomicrobium</taxon>
    </lineage>
</organism>
<feature type="domain" description="Methylamine utilisation protein MauE" evidence="6">
    <location>
        <begin position="18"/>
        <end position="143"/>
    </location>
</feature>
<evidence type="ECO:0000259" key="6">
    <source>
        <dbReference type="Pfam" id="PF07291"/>
    </source>
</evidence>
<keyword evidence="4 5" id="KW-0472">Membrane</keyword>
<dbReference type="GO" id="GO:0016020">
    <property type="term" value="C:membrane"/>
    <property type="evidence" value="ECO:0007669"/>
    <property type="project" value="UniProtKB-SubCell"/>
</dbReference>
<dbReference type="EMBL" id="RJTM01000071">
    <property type="protein sequence ID" value="RNL87744.1"/>
    <property type="molecule type" value="Genomic_DNA"/>
</dbReference>
<evidence type="ECO:0000256" key="2">
    <source>
        <dbReference type="ARBA" id="ARBA00022692"/>
    </source>
</evidence>
<accession>A0A3N0EIZ7</accession>
<feature type="transmembrane region" description="Helical" evidence="5">
    <location>
        <begin position="56"/>
        <end position="78"/>
    </location>
</feature>
<dbReference type="RefSeq" id="WP_123215888.1">
    <property type="nucleotide sequence ID" value="NZ_RJTM01000071.1"/>
</dbReference>
<dbReference type="UniPathway" id="UPA00895"/>
<keyword evidence="3 5" id="KW-1133">Transmembrane helix</keyword>
<evidence type="ECO:0000256" key="4">
    <source>
        <dbReference type="ARBA" id="ARBA00023136"/>
    </source>
</evidence>
<protein>
    <recommendedName>
        <fullName evidence="6">Methylamine utilisation protein MauE domain-containing protein</fullName>
    </recommendedName>
</protein>
<evidence type="ECO:0000313" key="8">
    <source>
        <dbReference type="Proteomes" id="UP000267469"/>
    </source>
</evidence>